<evidence type="ECO:0000256" key="10">
    <source>
        <dbReference type="ARBA" id="ARBA00023204"/>
    </source>
</evidence>
<keyword evidence="8" id="KW-0460">Magnesium</keyword>
<keyword evidence="6" id="KW-0479">Metal-binding</keyword>
<reference evidence="14 15" key="1">
    <citation type="submission" date="2016-10" db="EMBL/GenBank/DDBJ databases">
        <title>The genome of Paramicrosporidium saccamoebae is the missing link in understanding Cryptomycota and Microsporidia evolution.</title>
        <authorList>
            <person name="Quandt C.A."/>
            <person name="Beaudet D."/>
            <person name="Corsaro D."/>
            <person name="Michel R."/>
            <person name="Corradi N."/>
            <person name="James T."/>
        </authorList>
    </citation>
    <scope>NUCLEOTIDE SEQUENCE [LARGE SCALE GENOMIC DNA]</scope>
    <source>
        <strain evidence="14 15">KSL3</strain>
    </source>
</reference>
<dbReference type="PANTHER" id="PTHR11076">
    <property type="entry name" value="DNA REPAIR POLYMERASE UMUC / TRANSFERASE FAMILY MEMBER"/>
    <property type="match status" value="1"/>
</dbReference>
<evidence type="ECO:0000259" key="13">
    <source>
        <dbReference type="PROSITE" id="PS50173"/>
    </source>
</evidence>
<dbReference type="Gene3D" id="1.10.150.20">
    <property type="entry name" value="5' to 3' exonuclease, C-terminal subdomain"/>
    <property type="match status" value="1"/>
</dbReference>
<comment type="caution">
    <text evidence="14">The sequence shown here is derived from an EMBL/GenBank/DDBJ whole genome shotgun (WGS) entry which is preliminary data.</text>
</comment>
<keyword evidence="9" id="KW-0239">DNA-directed DNA polymerase</keyword>
<evidence type="ECO:0000256" key="6">
    <source>
        <dbReference type="ARBA" id="ARBA00022723"/>
    </source>
</evidence>
<sequence length="502" mass="55674">MSGVNTTFLGGHATKSGLPEARDRTQIDKIIQEASKGSKFYAFQQRREQRIAEKVAALQIKKTQLSTGYSKAEQETRKWLADAESRRILERTYLHIDMDAFFAAVEVLRRPELATVPMAVGGESMLSTSNYVARTFGVVAAMPGYIARKLCPHLIIIPPDYTAYRAAGAKVHEVLRSYDPNMSSFSLDEASLDITDYLARSSATPEEVTEELRGRVLRASNLTCSAGVGCSRQLAKIGSNVNKPNGQFILPPDPEKILEFLKKQPVKRINGIGKVTAKILEDLLKVVTCADIISQATWIRLLFSEIQSEFLLLSALGMGSAFGDGDGSERKSMSVERTFKKIDALSDMQVVLKKLCKRLAEDLLEEEWAGKTVSIKMKTAAFDTLTRAVTLENPVSTDEEIYKHASKLLSKNKPPDLRLLGVRLSGLTTDAPRYRCLDDFAHEPVERPSCPVCTQSIDAHPDDTLRINEHIDKCLVPQSNLVPQSKKPRRTLDAFFNKSGPL</sequence>
<keyword evidence="5" id="KW-0235">DNA replication</keyword>
<dbReference type="InterPro" id="IPR022880">
    <property type="entry name" value="DNApol_IV"/>
</dbReference>
<dbReference type="GO" id="GO:0003684">
    <property type="term" value="F:damaged DNA binding"/>
    <property type="evidence" value="ECO:0007669"/>
    <property type="project" value="InterPro"/>
</dbReference>
<feature type="region of interest" description="Disordered" evidence="12">
    <location>
        <begin position="1"/>
        <end position="21"/>
    </location>
</feature>
<dbReference type="GO" id="GO:0003887">
    <property type="term" value="F:DNA-directed DNA polymerase activity"/>
    <property type="evidence" value="ECO:0007669"/>
    <property type="project" value="UniProtKB-KW"/>
</dbReference>
<evidence type="ECO:0000256" key="5">
    <source>
        <dbReference type="ARBA" id="ARBA00022705"/>
    </source>
</evidence>
<evidence type="ECO:0000256" key="3">
    <source>
        <dbReference type="ARBA" id="ARBA00022679"/>
    </source>
</evidence>
<dbReference type="Pfam" id="PF00817">
    <property type="entry name" value="IMS"/>
    <property type="match status" value="1"/>
</dbReference>
<keyword evidence="7" id="KW-0227">DNA damage</keyword>
<evidence type="ECO:0000256" key="12">
    <source>
        <dbReference type="SAM" id="MobiDB-lite"/>
    </source>
</evidence>
<dbReference type="FunFam" id="3.40.1170.60:FF:000012">
    <property type="entry name" value="Putative DNA-directed polymerase kappa"/>
    <property type="match status" value="1"/>
</dbReference>
<organism evidence="14 15">
    <name type="scientific">Paramicrosporidium saccamoebae</name>
    <dbReference type="NCBI Taxonomy" id="1246581"/>
    <lineage>
        <taxon>Eukaryota</taxon>
        <taxon>Fungi</taxon>
        <taxon>Fungi incertae sedis</taxon>
        <taxon>Cryptomycota</taxon>
        <taxon>Cryptomycota incertae sedis</taxon>
        <taxon>Paramicrosporidium</taxon>
    </lineage>
</organism>
<dbReference type="STRING" id="1246581.A0A2H9TQP5"/>
<dbReference type="PANTHER" id="PTHR11076:SF33">
    <property type="entry name" value="DNA POLYMERASE KAPPA"/>
    <property type="match status" value="1"/>
</dbReference>
<dbReference type="InterPro" id="IPR001126">
    <property type="entry name" value="UmuC"/>
</dbReference>
<evidence type="ECO:0000256" key="2">
    <source>
        <dbReference type="ARBA" id="ARBA00016178"/>
    </source>
</evidence>
<keyword evidence="4" id="KW-0548">Nucleotidyltransferase</keyword>
<comment type="catalytic activity">
    <reaction evidence="11">
        <text>DNA(n) + a 2'-deoxyribonucleoside 5'-triphosphate = DNA(n+1) + diphosphate</text>
        <dbReference type="Rhea" id="RHEA:22508"/>
        <dbReference type="Rhea" id="RHEA-COMP:17339"/>
        <dbReference type="Rhea" id="RHEA-COMP:17340"/>
        <dbReference type="ChEBI" id="CHEBI:33019"/>
        <dbReference type="ChEBI" id="CHEBI:61560"/>
        <dbReference type="ChEBI" id="CHEBI:173112"/>
        <dbReference type="EC" id="2.7.7.7"/>
    </reaction>
</comment>
<accession>A0A2H9TQP5</accession>
<dbReference type="GO" id="GO:0005634">
    <property type="term" value="C:nucleus"/>
    <property type="evidence" value="ECO:0007669"/>
    <property type="project" value="TreeGrafter"/>
</dbReference>
<dbReference type="GO" id="GO:0070987">
    <property type="term" value="P:error-free translesion synthesis"/>
    <property type="evidence" value="ECO:0007669"/>
    <property type="project" value="UniProtKB-ARBA"/>
</dbReference>
<dbReference type="InterPro" id="IPR050116">
    <property type="entry name" value="DNA_polymerase-Y"/>
</dbReference>
<keyword evidence="3" id="KW-0808">Transferase</keyword>
<feature type="domain" description="UmuC" evidence="13">
    <location>
        <begin position="93"/>
        <end position="273"/>
    </location>
</feature>
<dbReference type="InterPro" id="IPR017961">
    <property type="entry name" value="DNA_pol_Y-fam_little_finger"/>
</dbReference>
<dbReference type="InterPro" id="IPR036775">
    <property type="entry name" value="DNA_pol_Y-fam_lit_finger_sf"/>
</dbReference>
<dbReference type="InterPro" id="IPR043128">
    <property type="entry name" value="Rev_trsase/Diguanyl_cyclase"/>
</dbReference>
<proteinExistence type="predicted"/>
<dbReference type="GO" id="GO:0006281">
    <property type="term" value="P:DNA repair"/>
    <property type="evidence" value="ECO:0007669"/>
    <property type="project" value="UniProtKB-KW"/>
</dbReference>
<keyword evidence="10" id="KW-0234">DNA repair</keyword>
<dbReference type="Gene3D" id="3.30.70.270">
    <property type="match status" value="1"/>
</dbReference>
<dbReference type="GO" id="GO:0042276">
    <property type="term" value="P:error-prone translesion synthesis"/>
    <property type="evidence" value="ECO:0007669"/>
    <property type="project" value="TreeGrafter"/>
</dbReference>
<dbReference type="SUPFAM" id="SSF100879">
    <property type="entry name" value="Lesion bypass DNA polymerase (Y-family), little finger domain"/>
    <property type="match status" value="1"/>
</dbReference>
<evidence type="ECO:0000256" key="8">
    <source>
        <dbReference type="ARBA" id="ARBA00022842"/>
    </source>
</evidence>
<keyword evidence="15" id="KW-1185">Reference proteome</keyword>
<dbReference type="EC" id="2.7.7.7" evidence="1"/>
<evidence type="ECO:0000256" key="7">
    <source>
        <dbReference type="ARBA" id="ARBA00022763"/>
    </source>
</evidence>
<gene>
    <name evidence="14" type="ORF">PSACC_00118</name>
</gene>
<dbReference type="CDD" id="cd03586">
    <property type="entry name" value="PolY_Pol_IV_kappa"/>
    <property type="match status" value="1"/>
</dbReference>
<dbReference type="FunFam" id="3.30.1490.100:FF:000004">
    <property type="entry name" value="DNA polymerase IV"/>
    <property type="match status" value="1"/>
</dbReference>
<dbReference type="NCBIfam" id="NF002677">
    <property type="entry name" value="PRK02406.1"/>
    <property type="match status" value="1"/>
</dbReference>
<evidence type="ECO:0000256" key="1">
    <source>
        <dbReference type="ARBA" id="ARBA00012417"/>
    </source>
</evidence>
<dbReference type="Gene3D" id="3.30.160.60">
    <property type="entry name" value="Classic Zinc Finger"/>
    <property type="match status" value="1"/>
</dbReference>
<dbReference type="Gene3D" id="3.40.1170.60">
    <property type="match status" value="1"/>
</dbReference>
<dbReference type="EMBL" id="MTSL01000010">
    <property type="protein sequence ID" value="PJF20071.1"/>
    <property type="molecule type" value="Genomic_DNA"/>
</dbReference>
<dbReference type="GO" id="GO:0046872">
    <property type="term" value="F:metal ion binding"/>
    <property type="evidence" value="ECO:0007669"/>
    <property type="project" value="UniProtKB-KW"/>
</dbReference>
<evidence type="ECO:0000256" key="11">
    <source>
        <dbReference type="ARBA" id="ARBA00049244"/>
    </source>
</evidence>
<dbReference type="PROSITE" id="PS50173">
    <property type="entry name" value="UMUC"/>
    <property type="match status" value="1"/>
</dbReference>
<evidence type="ECO:0000256" key="9">
    <source>
        <dbReference type="ARBA" id="ARBA00022932"/>
    </source>
</evidence>
<dbReference type="Gene3D" id="1.10.150.810">
    <property type="match status" value="1"/>
</dbReference>
<evidence type="ECO:0000313" key="14">
    <source>
        <dbReference type="EMBL" id="PJF20071.1"/>
    </source>
</evidence>
<dbReference type="GO" id="GO:0006260">
    <property type="term" value="P:DNA replication"/>
    <property type="evidence" value="ECO:0007669"/>
    <property type="project" value="UniProtKB-KW"/>
</dbReference>
<dbReference type="InterPro" id="IPR043502">
    <property type="entry name" value="DNA/RNA_pol_sf"/>
</dbReference>
<evidence type="ECO:0000256" key="4">
    <source>
        <dbReference type="ARBA" id="ARBA00022695"/>
    </source>
</evidence>
<name>A0A2H9TQP5_9FUNG</name>
<dbReference type="AlphaFoldDB" id="A0A2H9TQP5"/>
<protein>
    <recommendedName>
        <fullName evidence="2">DNA polymerase kappa</fullName>
        <ecNumber evidence="1">2.7.7.7</ecNumber>
    </recommendedName>
</protein>
<dbReference type="SUPFAM" id="SSF56672">
    <property type="entry name" value="DNA/RNA polymerases"/>
    <property type="match status" value="1"/>
</dbReference>
<dbReference type="Pfam" id="PF11799">
    <property type="entry name" value="IMS_C"/>
    <property type="match status" value="1"/>
</dbReference>
<evidence type="ECO:0000313" key="15">
    <source>
        <dbReference type="Proteomes" id="UP000240830"/>
    </source>
</evidence>
<dbReference type="Gene3D" id="3.30.1490.100">
    <property type="entry name" value="DNA polymerase, Y-family, little finger domain"/>
    <property type="match status" value="1"/>
</dbReference>
<dbReference type="Proteomes" id="UP000240830">
    <property type="component" value="Unassembled WGS sequence"/>
</dbReference>
<dbReference type="OrthoDB" id="1747274at2759"/>